<accession>A0A1B0BCP0</accession>
<keyword evidence="2" id="KW-0812">Transmembrane</keyword>
<feature type="transmembrane region" description="Helical" evidence="2">
    <location>
        <begin position="65"/>
        <end position="95"/>
    </location>
</feature>
<dbReference type="AlphaFoldDB" id="A0A1B0BCP0"/>
<evidence type="ECO:0000256" key="2">
    <source>
        <dbReference type="SAM" id="Phobius"/>
    </source>
</evidence>
<evidence type="ECO:0000313" key="4">
    <source>
        <dbReference type="Proteomes" id="UP000092460"/>
    </source>
</evidence>
<proteinExistence type="predicted"/>
<dbReference type="EMBL" id="JXJN01012078">
    <property type="status" value="NOT_ANNOTATED_CDS"/>
    <property type="molecule type" value="Genomic_DNA"/>
</dbReference>
<dbReference type="GO" id="GO:0005783">
    <property type="term" value="C:endoplasmic reticulum"/>
    <property type="evidence" value="ECO:0007669"/>
    <property type="project" value="TreeGrafter"/>
</dbReference>
<dbReference type="PANTHER" id="PTHR13414">
    <property type="entry name" value="HUEL-CATION TRANSPORTER"/>
    <property type="match status" value="1"/>
</dbReference>
<dbReference type="STRING" id="67801.A0A1B0BCP0"/>
<dbReference type="InterPro" id="IPR040177">
    <property type="entry name" value="SLC30A9"/>
</dbReference>
<keyword evidence="2" id="KW-0472">Membrane</keyword>
<dbReference type="GO" id="GO:0006882">
    <property type="term" value="P:intracellular zinc ion homeostasis"/>
    <property type="evidence" value="ECO:0007669"/>
    <property type="project" value="TreeGrafter"/>
</dbReference>
<keyword evidence="4" id="KW-1185">Reference proteome</keyword>
<dbReference type="GO" id="GO:0006829">
    <property type="term" value="P:zinc ion transport"/>
    <property type="evidence" value="ECO:0007669"/>
    <property type="project" value="InterPro"/>
</dbReference>
<keyword evidence="1" id="KW-0813">Transport</keyword>
<reference evidence="3" key="2">
    <citation type="submission" date="2020-05" db="UniProtKB">
        <authorList>
            <consortium name="EnsemblMetazoa"/>
        </authorList>
    </citation>
    <scope>IDENTIFICATION</scope>
    <source>
        <strain evidence="3">IAEA</strain>
    </source>
</reference>
<protein>
    <submittedName>
        <fullName evidence="3">Uncharacterized protein</fullName>
    </submittedName>
</protein>
<organism evidence="3 4">
    <name type="scientific">Glossina palpalis gambiensis</name>
    <dbReference type="NCBI Taxonomy" id="67801"/>
    <lineage>
        <taxon>Eukaryota</taxon>
        <taxon>Metazoa</taxon>
        <taxon>Ecdysozoa</taxon>
        <taxon>Arthropoda</taxon>
        <taxon>Hexapoda</taxon>
        <taxon>Insecta</taxon>
        <taxon>Pterygota</taxon>
        <taxon>Neoptera</taxon>
        <taxon>Endopterygota</taxon>
        <taxon>Diptera</taxon>
        <taxon>Brachycera</taxon>
        <taxon>Muscomorpha</taxon>
        <taxon>Hippoboscoidea</taxon>
        <taxon>Glossinidae</taxon>
        <taxon>Glossina</taxon>
    </lineage>
</organism>
<keyword evidence="2" id="KW-1133">Transmembrane helix</keyword>
<dbReference type="PANTHER" id="PTHR13414:SF9">
    <property type="entry name" value="PROTON-COUPLED ZINC ANTIPORTER SLC30A9, MITOCHONDRIAL"/>
    <property type="match status" value="1"/>
</dbReference>
<reference evidence="4" key="1">
    <citation type="submission" date="2015-01" db="EMBL/GenBank/DDBJ databases">
        <authorList>
            <person name="Aksoy S."/>
            <person name="Warren W."/>
            <person name="Wilson R.K."/>
        </authorList>
    </citation>
    <scope>NUCLEOTIDE SEQUENCE [LARGE SCALE GENOMIC DNA]</scope>
    <source>
        <strain evidence="4">IAEA</strain>
    </source>
</reference>
<evidence type="ECO:0000256" key="1">
    <source>
        <dbReference type="ARBA" id="ARBA00022448"/>
    </source>
</evidence>
<dbReference type="Proteomes" id="UP000092460">
    <property type="component" value="Unassembled WGS sequence"/>
</dbReference>
<dbReference type="EnsemblMetazoa" id="GPPI025893-RA">
    <property type="protein sequence ID" value="GPPI025893-PA"/>
    <property type="gene ID" value="GPPI025893"/>
</dbReference>
<evidence type="ECO:0000313" key="3">
    <source>
        <dbReference type="EnsemblMetazoa" id="GPPI025893-PA"/>
    </source>
</evidence>
<dbReference type="GO" id="GO:0008324">
    <property type="term" value="F:monoatomic cation transmembrane transporter activity"/>
    <property type="evidence" value="ECO:0007669"/>
    <property type="project" value="InterPro"/>
</dbReference>
<dbReference type="VEuPathDB" id="VectorBase:GPPI025893"/>
<sequence length="132" mass="13879">MVYVSLGECKQLSSFLSAHLLNYKSVITGKDPCVNAVLTEDVAAVASVEVVACCMDVSIYTGSPIYGAVGSLLVGSLLGTVASFIIYTTVAALVGRSTKPNIRLRPFTTTLDILNAPTADWNVGKAKHISVK</sequence>
<name>A0A1B0BCP0_9MUSC</name>